<dbReference type="GO" id="GO:0015031">
    <property type="term" value="P:protein transport"/>
    <property type="evidence" value="ECO:0007669"/>
    <property type="project" value="UniProtKB-KW"/>
</dbReference>
<keyword evidence="6" id="KW-0812">Transmembrane</keyword>
<dbReference type="NCBIfam" id="TIGR01352">
    <property type="entry name" value="tonB_Cterm"/>
    <property type="match status" value="1"/>
</dbReference>
<dbReference type="PROSITE" id="PS52015">
    <property type="entry name" value="TONB_CTD"/>
    <property type="match status" value="1"/>
</dbReference>
<dbReference type="AlphaFoldDB" id="A0A259U3T2"/>
<gene>
    <name evidence="12" type="ORF">BSZ36_05745</name>
</gene>
<evidence type="ECO:0000256" key="5">
    <source>
        <dbReference type="ARBA" id="ARBA00022519"/>
    </source>
</evidence>
<feature type="region of interest" description="Disordered" evidence="10">
    <location>
        <begin position="41"/>
        <end position="75"/>
    </location>
</feature>
<keyword evidence="13" id="KW-1185">Reference proteome</keyword>
<evidence type="ECO:0000256" key="3">
    <source>
        <dbReference type="ARBA" id="ARBA00022448"/>
    </source>
</evidence>
<dbReference type="InterPro" id="IPR006260">
    <property type="entry name" value="TonB/TolA_C"/>
</dbReference>
<evidence type="ECO:0000313" key="13">
    <source>
        <dbReference type="Proteomes" id="UP000216446"/>
    </source>
</evidence>
<evidence type="ECO:0000256" key="8">
    <source>
        <dbReference type="ARBA" id="ARBA00022989"/>
    </source>
</evidence>
<evidence type="ECO:0000256" key="10">
    <source>
        <dbReference type="SAM" id="MobiDB-lite"/>
    </source>
</evidence>
<comment type="caution">
    <text evidence="12">The sequence shown here is derived from an EMBL/GenBank/DDBJ whole genome shotgun (WGS) entry which is preliminary data.</text>
</comment>
<keyword evidence="5" id="KW-0997">Cell inner membrane</keyword>
<keyword evidence="8" id="KW-1133">Transmembrane helix</keyword>
<keyword evidence="7" id="KW-0653">Protein transport</keyword>
<evidence type="ECO:0000256" key="7">
    <source>
        <dbReference type="ARBA" id="ARBA00022927"/>
    </source>
</evidence>
<feature type="compositionally biased region" description="Pro residues" evidence="10">
    <location>
        <begin position="9"/>
        <end position="23"/>
    </location>
</feature>
<dbReference type="PANTHER" id="PTHR33446">
    <property type="entry name" value="PROTEIN TONB-RELATED"/>
    <property type="match status" value="1"/>
</dbReference>
<keyword evidence="9" id="KW-0472">Membrane</keyword>
<comment type="similarity">
    <text evidence="2">Belongs to the TonB family.</text>
</comment>
<protein>
    <recommendedName>
        <fullName evidence="11">TonB C-terminal domain-containing protein</fullName>
    </recommendedName>
</protein>
<feature type="domain" description="TonB C-terminal" evidence="11">
    <location>
        <begin position="92"/>
        <end position="181"/>
    </location>
</feature>
<dbReference type="Gene3D" id="3.30.1150.10">
    <property type="match status" value="1"/>
</dbReference>
<dbReference type="Pfam" id="PF03544">
    <property type="entry name" value="TonB_C"/>
    <property type="match status" value="1"/>
</dbReference>
<name>A0A259U3T2_9BACT</name>
<dbReference type="GO" id="GO:0031992">
    <property type="term" value="F:energy transducer activity"/>
    <property type="evidence" value="ECO:0007669"/>
    <property type="project" value="TreeGrafter"/>
</dbReference>
<keyword evidence="3" id="KW-0813">Transport</keyword>
<evidence type="ECO:0000256" key="4">
    <source>
        <dbReference type="ARBA" id="ARBA00022475"/>
    </source>
</evidence>
<evidence type="ECO:0000256" key="1">
    <source>
        <dbReference type="ARBA" id="ARBA00004383"/>
    </source>
</evidence>
<evidence type="ECO:0000256" key="2">
    <source>
        <dbReference type="ARBA" id="ARBA00006555"/>
    </source>
</evidence>
<organism evidence="12 13">
    <name type="scientific">Rubricoccus marinus</name>
    <dbReference type="NCBI Taxonomy" id="716817"/>
    <lineage>
        <taxon>Bacteria</taxon>
        <taxon>Pseudomonadati</taxon>
        <taxon>Rhodothermota</taxon>
        <taxon>Rhodothermia</taxon>
        <taxon>Rhodothermales</taxon>
        <taxon>Rubricoccaceae</taxon>
        <taxon>Rubricoccus</taxon>
    </lineage>
</organism>
<dbReference type="Proteomes" id="UP000216446">
    <property type="component" value="Unassembled WGS sequence"/>
</dbReference>
<dbReference type="PANTHER" id="PTHR33446:SF2">
    <property type="entry name" value="PROTEIN TONB"/>
    <property type="match status" value="1"/>
</dbReference>
<keyword evidence="4" id="KW-1003">Cell membrane</keyword>
<dbReference type="InterPro" id="IPR037682">
    <property type="entry name" value="TonB_C"/>
</dbReference>
<feature type="region of interest" description="Disordered" evidence="10">
    <location>
        <begin position="1"/>
        <end position="24"/>
    </location>
</feature>
<dbReference type="GO" id="GO:0098797">
    <property type="term" value="C:plasma membrane protein complex"/>
    <property type="evidence" value="ECO:0007669"/>
    <property type="project" value="TreeGrafter"/>
</dbReference>
<dbReference type="InParanoid" id="A0A259U3T2"/>
<feature type="compositionally biased region" description="Pro residues" evidence="10">
    <location>
        <begin position="50"/>
        <end position="74"/>
    </location>
</feature>
<dbReference type="GO" id="GO:0055085">
    <property type="term" value="P:transmembrane transport"/>
    <property type="evidence" value="ECO:0007669"/>
    <property type="project" value="InterPro"/>
</dbReference>
<evidence type="ECO:0000256" key="6">
    <source>
        <dbReference type="ARBA" id="ARBA00022692"/>
    </source>
</evidence>
<evidence type="ECO:0000256" key="9">
    <source>
        <dbReference type="ARBA" id="ARBA00023136"/>
    </source>
</evidence>
<dbReference type="SUPFAM" id="SSF74653">
    <property type="entry name" value="TolA/TonB C-terminal domain"/>
    <property type="match status" value="1"/>
</dbReference>
<evidence type="ECO:0000313" key="12">
    <source>
        <dbReference type="EMBL" id="OZC04610.1"/>
    </source>
</evidence>
<proteinExistence type="inferred from homology"/>
<accession>A0A259U3T2</accession>
<dbReference type="EMBL" id="MQWB01000001">
    <property type="protein sequence ID" value="OZC04610.1"/>
    <property type="molecule type" value="Genomic_DNA"/>
</dbReference>
<dbReference type="InterPro" id="IPR051045">
    <property type="entry name" value="TonB-dependent_transducer"/>
</dbReference>
<comment type="subcellular location">
    <subcellularLocation>
        <location evidence="1">Cell inner membrane</location>
        <topology evidence="1">Single-pass membrane protein</topology>
        <orientation evidence="1">Periplasmic side</orientation>
    </subcellularLocation>
</comment>
<reference evidence="12 13" key="1">
    <citation type="submission" date="2016-11" db="EMBL/GenBank/DDBJ databases">
        <title>Study of marine rhodopsin-containing bacteria.</title>
        <authorList>
            <person name="Yoshizawa S."/>
            <person name="Kumagai Y."/>
            <person name="Kogure K."/>
        </authorList>
    </citation>
    <scope>NUCLEOTIDE SEQUENCE [LARGE SCALE GENOMIC DNA]</scope>
    <source>
        <strain evidence="12 13">SG-29</strain>
    </source>
</reference>
<sequence length="181" mass="19382">MDIPQSDLTPPPPQPPPAAPPPVEVENDAEILNETVEAIDFTFDDTSVPSGPPAPPLAPPAPPKTQPAPPPTPPEAYGEDIVHDFLPIENQPVLIGGLEGLQRRVVYPEVAKRVGASGTVIVRFVVDEQGRVVDPEVLRSSNDALSQAALQAVLESTFEPGTQRGQAVKVRFTLPIRFVLR</sequence>
<evidence type="ECO:0000259" key="11">
    <source>
        <dbReference type="PROSITE" id="PS52015"/>
    </source>
</evidence>